<evidence type="ECO:0000256" key="3">
    <source>
        <dbReference type="ARBA" id="ARBA00022692"/>
    </source>
</evidence>
<keyword evidence="5 6" id="KW-0472">Membrane</keyword>
<evidence type="ECO:0000256" key="4">
    <source>
        <dbReference type="ARBA" id="ARBA00022989"/>
    </source>
</evidence>
<keyword evidence="4 6" id="KW-1133">Transmembrane helix</keyword>
<evidence type="ECO:0000313" key="8">
    <source>
        <dbReference type="EMBL" id="SHM73449.1"/>
    </source>
</evidence>
<evidence type="ECO:0000256" key="2">
    <source>
        <dbReference type="ARBA" id="ARBA00022475"/>
    </source>
</evidence>
<reference evidence="8 9" key="1">
    <citation type="submission" date="2016-11" db="EMBL/GenBank/DDBJ databases">
        <authorList>
            <person name="Varghese N."/>
            <person name="Submissions S."/>
        </authorList>
    </citation>
    <scope>NUCLEOTIDE SEQUENCE [LARGE SCALE GENOMIC DNA]</scope>
    <source>
        <strain evidence="8 9">DSM 28249</strain>
    </source>
</reference>
<evidence type="ECO:0000256" key="5">
    <source>
        <dbReference type="ARBA" id="ARBA00023136"/>
    </source>
</evidence>
<keyword evidence="9" id="KW-1185">Reference proteome</keyword>
<dbReference type="Proteomes" id="UP000322545">
    <property type="component" value="Unassembled WGS sequence"/>
</dbReference>
<feature type="transmembrane region" description="Helical" evidence="6">
    <location>
        <begin position="35"/>
        <end position="54"/>
    </location>
</feature>
<feature type="domain" description="Cardiolipin synthase N-terminal" evidence="7">
    <location>
        <begin position="14"/>
        <end position="56"/>
    </location>
</feature>
<name>A0A1M7L7U0_9RHOB</name>
<accession>A0A1M7L7U0</accession>
<evidence type="ECO:0000313" key="9">
    <source>
        <dbReference type="Proteomes" id="UP000322545"/>
    </source>
</evidence>
<dbReference type="AlphaFoldDB" id="A0A1M7L7U0"/>
<organism evidence="8 9">
    <name type="scientific">Roseovarius litoreus</name>
    <dbReference type="NCBI Taxonomy" id="1155722"/>
    <lineage>
        <taxon>Bacteria</taxon>
        <taxon>Pseudomonadati</taxon>
        <taxon>Pseudomonadota</taxon>
        <taxon>Alphaproteobacteria</taxon>
        <taxon>Rhodobacterales</taxon>
        <taxon>Roseobacteraceae</taxon>
        <taxon>Roseovarius</taxon>
    </lineage>
</organism>
<proteinExistence type="predicted"/>
<keyword evidence="3 6" id="KW-0812">Transmembrane</keyword>
<evidence type="ECO:0000259" key="7">
    <source>
        <dbReference type="Pfam" id="PF13396"/>
    </source>
</evidence>
<keyword evidence="2" id="KW-1003">Cell membrane</keyword>
<gene>
    <name evidence="8" type="ORF">SAMN05443432_11344</name>
</gene>
<dbReference type="Pfam" id="PF13396">
    <property type="entry name" value="PLDc_N"/>
    <property type="match status" value="1"/>
</dbReference>
<dbReference type="EMBL" id="FRCB01000013">
    <property type="protein sequence ID" value="SHM73449.1"/>
    <property type="molecule type" value="Genomic_DNA"/>
</dbReference>
<comment type="subcellular location">
    <subcellularLocation>
        <location evidence="1">Cell membrane</location>
        <topology evidence="1">Multi-pass membrane protein</topology>
    </subcellularLocation>
</comment>
<dbReference type="GO" id="GO:0005886">
    <property type="term" value="C:plasma membrane"/>
    <property type="evidence" value="ECO:0007669"/>
    <property type="project" value="UniProtKB-SubCell"/>
</dbReference>
<dbReference type="InterPro" id="IPR027379">
    <property type="entry name" value="CLS_N"/>
</dbReference>
<protein>
    <submittedName>
        <fullName evidence="8">Phospholipase_D-nuclease N-terminal</fullName>
    </submittedName>
</protein>
<dbReference type="RefSeq" id="WP_149780874.1">
    <property type="nucleotide sequence ID" value="NZ_FRCB01000013.1"/>
</dbReference>
<evidence type="ECO:0000256" key="1">
    <source>
        <dbReference type="ARBA" id="ARBA00004651"/>
    </source>
</evidence>
<evidence type="ECO:0000256" key="6">
    <source>
        <dbReference type="SAM" id="Phobius"/>
    </source>
</evidence>
<sequence>MMEISGLGGLILLILDIWAIVSIIGSRATTGRKVIWVVLVLLLPLLGFIMWLLAGPRAARSP</sequence>